<dbReference type="AlphaFoldDB" id="A0A2A7SE28"/>
<evidence type="ECO:0000256" key="1">
    <source>
        <dbReference type="ARBA" id="ARBA00022729"/>
    </source>
</evidence>
<reference evidence="5" key="1">
    <citation type="submission" date="2017-09" db="EMBL/GenBank/DDBJ databases">
        <title>FDA dAtabase for Regulatory Grade micrObial Sequences (FDA-ARGOS): Supporting development and validation of Infectious Disease Dx tests.</title>
        <authorList>
            <person name="Minogue T."/>
            <person name="Wolcott M."/>
            <person name="Wasieloski L."/>
            <person name="Aguilar W."/>
            <person name="Moore D."/>
            <person name="Tallon L."/>
            <person name="Sadzewicz L."/>
            <person name="Ott S."/>
            <person name="Zhao X."/>
            <person name="Nagaraj S."/>
            <person name="Vavikolanu K."/>
            <person name="Aluvathingal J."/>
            <person name="Nadendla S."/>
            <person name="Sichtig H."/>
        </authorList>
    </citation>
    <scope>NUCLEOTIDE SEQUENCE [LARGE SCALE GENOMIC DNA]</scope>
    <source>
        <strain evidence="5">FDAARGOS_390</strain>
    </source>
</reference>
<dbReference type="EMBL" id="CP104215">
    <property type="protein sequence ID" value="UWX72420.1"/>
    <property type="molecule type" value="Genomic_DNA"/>
</dbReference>
<keyword evidence="1 2" id="KW-0732">Signal</keyword>
<dbReference type="Proteomes" id="UP000220629">
    <property type="component" value="Unassembled WGS sequence"/>
</dbReference>
<feature type="chain" id="PRO_5043154536" evidence="2">
    <location>
        <begin position="23"/>
        <end position="120"/>
    </location>
</feature>
<evidence type="ECO:0000313" key="4">
    <source>
        <dbReference type="EMBL" id="UWX72420.1"/>
    </source>
</evidence>
<feature type="signal peptide" evidence="2">
    <location>
        <begin position="1"/>
        <end position="22"/>
    </location>
</feature>
<dbReference type="NCBIfam" id="NF033674">
    <property type="entry name" value="stress_OB_fold"/>
    <property type="match status" value="1"/>
</dbReference>
<evidence type="ECO:0000313" key="5">
    <source>
        <dbReference type="Proteomes" id="UP000220629"/>
    </source>
</evidence>
<evidence type="ECO:0000256" key="2">
    <source>
        <dbReference type="SAM" id="SignalP"/>
    </source>
</evidence>
<reference evidence="3" key="2">
    <citation type="submission" date="2017-09" db="EMBL/GenBank/DDBJ databases">
        <title>FDA dAtabase for Regulatory Grade micrObial Sequences (FDA-ARGOS): Supporting development and validation of Infectious Disease Dx tests.</title>
        <authorList>
            <person name="Minogue T."/>
            <person name="Wolcott M."/>
            <person name="Wasieloski L."/>
            <person name="Aguilar W."/>
            <person name="Moore D."/>
            <person name="Tallon L.J."/>
            <person name="Sadzewicz L."/>
            <person name="Ott S."/>
            <person name="Zhao X."/>
            <person name="Nagaraj S."/>
            <person name="Vavikolanu K."/>
            <person name="Aluvathingal J."/>
            <person name="Nadendla S."/>
            <person name="Sichtig H."/>
        </authorList>
    </citation>
    <scope>NUCLEOTIDE SEQUENCE</scope>
    <source>
        <strain evidence="3">FDAARGOS_390</strain>
    </source>
</reference>
<dbReference type="Gene3D" id="2.40.50.200">
    <property type="entry name" value="Bacterial OB-fold"/>
    <property type="match status" value="1"/>
</dbReference>
<dbReference type="Proteomes" id="UP001059745">
    <property type="component" value="Chromosome 2"/>
</dbReference>
<name>A0A2A7SE28_BURGA</name>
<dbReference type="EMBL" id="PDDY01000001">
    <property type="protein sequence ID" value="PEH41816.1"/>
    <property type="molecule type" value="Genomic_DNA"/>
</dbReference>
<dbReference type="SUPFAM" id="SSF101756">
    <property type="entry name" value="Hypothetical protein YgiW"/>
    <property type="match status" value="1"/>
</dbReference>
<organism evidence="3 5">
    <name type="scientific">Burkholderia gladioli</name>
    <name type="common">Pseudomonas marginata</name>
    <name type="synonym">Phytomonas marginata</name>
    <dbReference type="NCBI Taxonomy" id="28095"/>
    <lineage>
        <taxon>Bacteria</taxon>
        <taxon>Pseudomonadati</taxon>
        <taxon>Pseudomonadota</taxon>
        <taxon>Betaproteobacteria</taxon>
        <taxon>Burkholderiales</taxon>
        <taxon>Burkholderiaceae</taxon>
        <taxon>Burkholderia</taxon>
    </lineage>
</organism>
<evidence type="ECO:0000313" key="3">
    <source>
        <dbReference type="EMBL" id="PEH41816.1"/>
    </source>
</evidence>
<reference evidence="4" key="3">
    <citation type="submission" date="2022-09" db="EMBL/GenBank/DDBJ databases">
        <title>Genomic of Burkholderia gladioli.</title>
        <authorList>
            <person name="Wu H."/>
        </authorList>
    </citation>
    <scope>NUCLEOTIDE SEQUENCE</scope>
    <source>
        <strain evidence="4">ZN-S4</strain>
    </source>
</reference>
<protein>
    <submittedName>
        <fullName evidence="4">NirD/YgiW/YdeI family stress tolerance protein</fullName>
    </submittedName>
</protein>
<dbReference type="PANTHER" id="PTHR36571">
    <property type="entry name" value="PROTEIN YGIW"/>
    <property type="match status" value="1"/>
</dbReference>
<dbReference type="InterPro" id="IPR005220">
    <property type="entry name" value="CarO-like"/>
</dbReference>
<sequence>MKHFAGIMTVTLASLLASNAQAQYTGPSANTITTVKDILANGWHDQPVQLQGRIVRHLGGEDYEFADSTGTIHLEIDDKIWRWVPGKPVNEKNEVKIFGKFERKGWGHAKVDADHVEVLR</sequence>
<accession>A0A2A7SE28</accession>
<proteinExistence type="predicted"/>
<dbReference type="PANTHER" id="PTHR36571:SF1">
    <property type="entry name" value="PROTEIN YGIW"/>
    <property type="match status" value="1"/>
</dbReference>
<dbReference type="Pfam" id="PF04076">
    <property type="entry name" value="BOF"/>
    <property type="match status" value="1"/>
</dbReference>
<gene>
    <name evidence="3" type="ORF">CRM94_06430</name>
    <name evidence="4" type="ORF">NYZ96_28755</name>
</gene>
<dbReference type="InterPro" id="IPR036700">
    <property type="entry name" value="BOBF_sf"/>
</dbReference>
<dbReference type="RefSeq" id="WP_096752630.1">
    <property type="nucleotide sequence ID" value="NZ_CADEPO010000006.1"/>
</dbReference>